<keyword evidence="2" id="KW-0547">Nucleotide-binding</keyword>
<dbReference type="InterPro" id="IPR002048">
    <property type="entry name" value="EF_hand_dom"/>
</dbReference>
<accession>A0ABP0IR96</accession>
<keyword evidence="3" id="KW-0106">Calcium</keyword>
<dbReference type="InterPro" id="IPR007696">
    <property type="entry name" value="DNA_mismatch_repair_MutS_core"/>
</dbReference>
<dbReference type="Gene3D" id="2.80.10.50">
    <property type="match status" value="1"/>
</dbReference>
<dbReference type="SUPFAM" id="SSF50370">
    <property type="entry name" value="Ricin B-like lectins"/>
    <property type="match status" value="1"/>
</dbReference>
<dbReference type="InterPro" id="IPR045076">
    <property type="entry name" value="MutS"/>
</dbReference>
<comment type="caution">
    <text evidence="9">The sequence shown here is derived from an EMBL/GenBank/DDBJ whole genome shotgun (WGS) entry which is preliminary data.</text>
</comment>
<proteinExistence type="inferred from homology"/>
<keyword evidence="7" id="KW-0812">Transmembrane</keyword>
<evidence type="ECO:0000256" key="7">
    <source>
        <dbReference type="SAM" id="Phobius"/>
    </source>
</evidence>
<feature type="region of interest" description="Disordered" evidence="6">
    <location>
        <begin position="1937"/>
        <end position="1963"/>
    </location>
</feature>
<dbReference type="InterPro" id="IPR035992">
    <property type="entry name" value="Ricin_B-like_lectins"/>
</dbReference>
<evidence type="ECO:0000259" key="8">
    <source>
        <dbReference type="PROSITE" id="PS50222"/>
    </source>
</evidence>
<dbReference type="Proteomes" id="UP001642484">
    <property type="component" value="Unassembled WGS sequence"/>
</dbReference>
<dbReference type="PROSITE" id="PS50222">
    <property type="entry name" value="EF_HAND_2"/>
    <property type="match status" value="1"/>
</dbReference>
<dbReference type="SUPFAM" id="SSF52540">
    <property type="entry name" value="P-loop containing nucleoside triphosphate hydrolases"/>
    <property type="match status" value="1"/>
</dbReference>
<evidence type="ECO:0000256" key="1">
    <source>
        <dbReference type="ARBA" id="ARBA00006271"/>
    </source>
</evidence>
<dbReference type="InterPro" id="IPR018247">
    <property type="entry name" value="EF_Hand_1_Ca_BS"/>
</dbReference>
<feature type="compositionally biased region" description="Basic and acidic residues" evidence="6">
    <location>
        <begin position="77"/>
        <end position="88"/>
    </location>
</feature>
<dbReference type="Pfam" id="PF00024">
    <property type="entry name" value="PAN_1"/>
    <property type="match status" value="1"/>
</dbReference>
<keyword evidence="7" id="KW-0472">Membrane</keyword>
<feature type="region of interest" description="Disordered" evidence="6">
    <location>
        <begin position="62"/>
        <end position="88"/>
    </location>
</feature>
<dbReference type="PANTHER" id="PTHR11361:SF20">
    <property type="entry name" value="MUTS PROTEIN HOMOLOG 5"/>
    <property type="match status" value="1"/>
</dbReference>
<dbReference type="CDD" id="cd00051">
    <property type="entry name" value="EFh"/>
    <property type="match status" value="1"/>
</dbReference>
<feature type="region of interest" description="Disordered" evidence="6">
    <location>
        <begin position="416"/>
        <end position="446"/>
    </location>
</feature>
<dbReference type="InterPro" id="IPR000432">
    <property type="entry name" value="DNA_mismatch_repair_MutS_C"/>
</dbReference>
<dbReference type="SUPFAM" id="SSF47473">
    <property type="entry name" value="EF-hand"/>
    <property type="match status" value="1"/>
</dbReference>
<dbReference type="InterPro" id="IPR036187">
    <property type="entry name" value="DNA_mismatch_repair_MutS_sf"/>
</dbReference>
<feature type="region of interest" description="Disordered" evidence="6">
    <location>
        <begin position="3770"/>
        <end position="3803"/>
    </location>
</feature>
<evidence type="ECO:0000256" key="6">
    <source>
        <dbReference type="SAM" id="MobiDB-lite"/>
    </source>
</evidence>
<dbReference type="SMART" id="SM00054">
    <property type="entry name" value="EFh"/>
    <property type="match status" value="1"/>
</dbReference>
<evidence type="ECO:0000256" key="2">
    <source>
        <dbReference type="ARBA" id="ARBA00022741"/>
    </source>
</evidence>
<reference evidence="9 10" key="1">
    <citation type="submission" date="2024-02" db="EMBL/GenBank/DDBJ databases">
        <authorList>
            <person name="Chen Y."/>
            <person name="Shah S."/>
            <person name="Dougan E. K."/>
            <person name="Thang M."/>
            <person name="Chan C."/>
        </authorList>
    </citation>
    <scope>NUCLEOTIDE SEQUENCE [LARGE SCALE GENOMIC DNA]</scope>
</reference>
<feature type="domain" description="EF-hand" evidence="8">
    <location>
        <begin position="1984"/>
        <end position="2019"/>
    </location>
</feature>
<name>A0ABP0IR96_9DINO</name>
<dbReference type="EMBL" id="CAXAMN010003547">
    <property type="protein sequence ID" value="CAK9005101.1"/>
    <property type="molecule type" value="Genomic_DNA"/>
</dbReference>
<comment type="similarity">
    <text evidence="1">Belongs to the DNA mismatch repair MutS family.</text>
</comment>
<gene>
    <name evidence="9" type="ORF">CCMP2556_LOCUS7937</name>
</gene>
<dbReference type="Gene3D" id="3.40.50.300">
    <property type="entry name" value="P-loop containing nucleotide triphosphate hydrolases"/>
    <property type="match status" value="1"/>
</dbReference>
<dbReference type="InterPro" id="IPR027417">
    <property type="entry name" value="P-loop_NTPase"/>
</dbReference>
<dbReference type="SMART" id="SM00533">
    <property type="entry name" value="MUTSd"/>
    <property type="match status" value="1"/>
</dbReference>
<evidence type="ECO:0000256" key="4">
    <source>
        <dbReference type="ARBA" id="ARBA00022840"/>
    </source>
</evidence>
<feature type="compositionally biased region" description="Basic and acidic residues" evidence="6">
    <location>
        <begin position="417"/>
        <end position="429"/>
    </location>
</feature>
<dbReference type="Pfam" id="PF00488">
    <property type="entry name" value="MutS_V"/>
    <property type="match status" value="1"/>
</dbReference>
<keyword evidence="7" id="KW-1133">Transmembrane helix</keyword>
<keyword evidence="4" id="KW-0067">ATP-binding</keyword>
<feature type="compositionally biased region" description="Low complexity" evidence="6">
    <location>
        <begin position="431"/>
        <end position="446"/>
    </location>
</feature>
<keyword evidence="10" id="KW-1185">Reference proteome</keyword>
<evidence type="ECO:0000256" key="5">
    <source>
        <dbReference type="ARBA" id="ARBA00023125"/>
    </source>
</evidence>
<evidence type="ECO:0000313" key="9">
    <source>
        <dbReference type="EMBL" id="CAK9005101.1"/>
    </source>
</evidence>
<feature type="compositionally biased region" description="Polar residues" evidence="6">
    <location>
        <begin position="1937"/>
        <end position="1958"/>
    </location>
</feature>
<dbReference type="PANTHER" id="PTHR11361">
    <property type="entry name" value="DNA MISMATCH REPAIR PROTEIN MUTS FAMILY MEMBER"/>
    <property type="match status" value="1"/>
</dbReference>
<dbReference type="SUPFAM" id="SSF48334">
    <property type="entry name" value="DNA repair protein MutS, domain III"/>
    <property type="match status" value="1"/>
</dbReference>
<feature type="transmembrane region" description="Helical" evidence="7">
    <location>
        <begin position="3733"/>
        <end position="3757"/>
    </location>
</feature>
<evidence type="ECO:0000313" key="10">
    <source>
        <dbReference type="Proteomes" id="UP001642484"/>
    </source>
</evidence>
<evidence type="ECO:0000256" key="3">
    <source>
        <dbReference type="ARBA" id="ARBA00022837"/>
    </source>
</evidence>
<protein>
    <recommendedName>
        <fullName evidence="8">EF-hand domain-containing protein</fullName>
    </recommendedName>
</protein>
<organism evidence="9 10">
    <name type="scientific">Durusdinium trenchii</name>
    <dbReference type="NCBI Taxonomy" id="1381693"/>
    <lineage>
        <taxon>Eukaryota</taxon>
        <taxon>Sar</taxon>
        <taxon>Alveolata</taxon>
        <taxon>Dinophyceae</taxon>
        <taxon>Suessiales</taxon>
        <taxon>Symbiodiniaceae</taxon>
        <taxon>Durusdinium</taxon>
    </lineage>
</organism>
<dbReference type="Gene3D" id="1.10.1420.10">
    <property type="match status" value="1"/>
</dbReference>
<feature type="region of interest" description="Disordered" evidence="6">
    <location>
        <begin position="3475"/>
        <end position="3499"/>
    </location>
</feature>
<sequence length="3820" mass="422757">MFHCLLVSRSVGLYSVELAEKVLPVDGYVDVIARLVVLALLGASEAVTYYKNNMALSWSKFKESPKSPKTTAPVSRARPDDEKCESRGKRLCTSMTQKQTVEVEDASSRSFFALVLITAADAGLQSKSDAWCPIVEDDFQSPNYVEAVNVHPTCKKMTDDKASSSWTWPMADERRDLKEALMGALTLILTWQAVAQVYACCEVVPDIEVAENGSIHAATGHLSCDRKRLGWSPRGIRWRNRPLTWRFQSPKDALRLGARKNVRDRPVLFSPRRRTLGGDGPVERTRDVNTADRNELVLLRSDRWRKVGLEGWTDTGNVGSYLGKVYPNQIRIYWKILEAGKHIIDNNSGMYLFTDPKRLAGCLGTAGATANPVGFMAPESFPQQPPRSAEELWAYNRQGAYGKKVQGMKFAAITLKENAENGGRERETTRSSSATSPPSDAALPDSDCAASAGVAFAAGARPGAKVRASGGLVATWKGTTWKVYMARDPWPSFGSLNTKCQELEKAVPVADRSECQWKAVLAGHSYYQFLTRSNQAALCGTSSTCNSPATGLAESWEVFSKNGPYFSYGPDTSCKAPESLVYTGPGFCANGQVFSSSAWALAESKYSTQQFQTDQYKAWMKTAWANCLAKDADVTHVSVWVDAGYRCYKTLDCRPNGAGNVQTFSGAALGKAFVHLRSQGGAVGKSYLGTNVHGTVTFLAPQDDQSGLQRWVLRKGAGEWYTIRVWEGTKGRFFLSSSGSKAILVASDDGSGLQRWSITKRPGGYFNIQDSSAKKFLSWSASGAIELSDADDGSGRQRWLIGFEADAAVLTAWAEKNFAKYGNTNLPANRVVTTRLSSGDVVTLKGFTHTRDYARGFLRNAPGTATATVIGLEPGALYVWRVYQSARLVAGVNAMKVNNIFEAEQIVSSNTFTPRKRGMTAADSGGRLIFTFIRHSLHVQLSGLAVKRYDEAVDEHLSTWEENNFNNRGQSNLQWTATYTYYLHNGYRCDLSGWTHTRTYAHGFLRNRPGWAKAVVSGLVPGAEYAWKVYSTTTANVWKHARVNRLSVNGDQKGWWYTMKAPSFAPARIGMTQASGDGKITFLFYRHSHHIHFSGLAVARLHRRPVVHAPQPSLAACKETCASMGASCTGFEFTANQCAFWSTPIAGARKTTGSECVAVTPEHVYGVRHTGKGGDGKRFSRGPGGLLGTEVPNGEANYQTGPYELLKAQSRSHCQAECSERGWCVGYGYKFGRSIGSGPNWQLNACHLVDRLAAGATGITEFTSYSKVGAWVDHGLGRRCGLEAKLILQGQGYCTTGQIYSSRAWALSSSTEGRKGFKSGEYSSWVQTAWQRCKALNAQTSHVSVWTDAGFRCYVGSCKVQELTNVRSYGEVSHEKLSTLKEQSFYKKFPKQVTLNVHKTYHFKLQNGYSVALTGWTHTRTYALGFLRTATGPATAPGRKSTGVHRADVRHRGETRWSRALSLALPMCLDGFGGGPGEACVVGARCEAPVVGEECPVGSNEVWKFYQYNNHPIVYGWNNLWANNIYQGKTYQGKSMNPAALGMSTADARRDVVPRSGRPKEDANGRIEFKFAKVSARFVHLSHLAIRKLREAKMEALPPLSKQTFLPHPHPNRNLNEKMGYIHMLSNGYVVELKGWTHTRTYAKGFLRNKPGAAWANVYGLEPGKLYAFKIYQFAHGRWGPGWNPLKVNGKSLGRTFTGQTSTKATKSGATRANEEGKIRFQFIRQSPHVHLSSISLARVEEEEGDGYLSTLQENSFNDWPNANLNPKHGYHYMLSGGFRCVLSGWTHVRSYAMGVLRNRPGSGRALVVDLKPNKLYTFRIYQFASAAPGKNGLKVNGGQMVTTVQGKSTAPTFEGMARSNAKGQLIFDFFRQSHHVHLSGIAIGALHETVPQAAVQVLAGQTLDECKRGCETRGGCRGVEYDAAKKRCDLWSSAVGTTNAEPSKQSTRPVPTKTSVSEPFRWPRHGHGRELGRVLEALDDLTWTDERLDQILREADANRDGKIQYGEFVRWLFSDGSGQAAFCRTVKDLSNGLRFQVEALVGLRELCAVPEAERRKALESMLSVLQKIVQAPWDVRARTLSCNEEPGRGCDWLFSAAGFIDDLDELSLPSRTDPSWLVKELLKFQEKDWDLSEVEPPEDFPEHMALPPVEQGAPPRCRLFLGVSSPTRELEELMQQLKTLPEMDKRTSHVRLPKTMGGKCIPQTLAMEDFMMDEVGMKPLAHKYFVQGVKAFELPTPLHEQPEEKELVYKGVGQDGLPCSFKASVKEVKQWQSSFRTYYAADIYQGEEGKDLVSQSLQGKSEAGEEAWKMKFAIRCSNNPVIMRFDGRVIPREVQDEVLTRIWLVSVCGIDFASRVHDHVDLTHYIKNWKEVYIFDEDGYPSVKHGRDFELSGKTAQLNVTKTLFDMKKMCRLRLRAQDDLGIRVVVEVGLGLGVFAGDAIGIGHSVRQLSAMAVRKVLEEETFKHICLVVLSLPIFYENDTYDFYEKVFGEGYEGNVPVLLMDQELRSADMHAIAVCAAKRGFTVGELNPADSHGVFGEYWQNFGPGTEERDDGEAVNPCVTDKKNYVALDVPEPTLKHIAKNQAGRATHELRNGAREQTILVELREKADALRIGCCSMILLGALGGGRSTVDEQMEAVSVLFALCTTRGSTPLGLAYVDLDAPRRTLWLSEVTDPEFQHVDRLKHQLLQGPGCPRSGLCLVPSRSPAELLACAAKPIETPKPPAAPPAAAGAAPGAEPFPVATLKASDFGAEGARRRLGEVWQSLAQGGNHNPRSLFAALNDNEQMLRAGGGLLRFLEQNGALLGELQNHGPSVQDIRLFSPDDTVFIDAQTMMALQVFQEQQNLLMRVSNKASEGLSVYSLLEPLVASTGGQKQLRRWLRQPSRRRELLEQRQEGVQQLVALLQGSGAELVRQLHRELRMTQELPKLLSRMHRCYNFDNMVDWRSLVTSLGHMSTALEILQKASRLCDQPVAAFTAGKGLMGDISAAERVLQRVVDWERRPSPAEGDLDASLVHVQSGIDPKLDDLRRQYAQLEPHLSKMAGLERRRLKNRSESIVFHYFPQLGFHASLPNPTGEESLDALRDAVPLPAEDWHFQFAGYGRLFYKCDLARRLDCEVGDLVVDARGVELEILMQLLERLRALESRLRSASELLAEVDVLMAFAAAALQWNWVRPKLVEDAGRLHIVKGRHPLVEATAPKAAHGFVANSTELGLEEKRSYRVQVITGANLSGKSVYLKQVGLITYLAHIGSFVPAEEAQLGLCDFIFSRIQSCETATAQISSFALDLSQLSLALKHATRSSLVLLDEFGQGTRAADGVALLGAAIEHFCRWRQGPKVLVATHFTEIFRLGLVSEEEEHLQVSHLRVLPQDSEFECASSIAYLYQLVPGCASKSFGLECARKAGLSPEVLQRAQEVLDMIEQKKQVPVKAPAEQQHALKCRKIVQRFRALDLENEEETMAFMVFLASQAEPAGPIRTSSELGSTAPPPAASARSDGSNVWPDILGQRCGGWTHGRPGSMLLRRRAAVVCFSLLLGARGVFTEQLQQLHEEEPVQVFSNAVTDAEVADFEHLIQRGQTTACCGYWAQRAAANLQKFVVQQLHTDRRHLGDVHLDNITAVRGIRDEHSHWSSVAVLYLEDPGSTQVQLQRSSERHEVEVLPVARGSLVQVPEGAVLLHSEPLRVAWTRVRNAEAPPRDFFEFYLASWVQQTFVMPYDTTSQRRFFRKHTRHPRYWHGFLWSFVGTFCTVFPCLPLAWFGLQALARASKGEADSKDEGLSPTLLPRVGRKAGKAERSGPPSFGKAFGDLGLATDMVKDVSKS</sequence>
<dbReference type="CDD" id="cd00161">
    <property type="entry name" value="beta-trefoil_Ricin-like"/>
    <property type="match status" value="1"/>
</dbReference>
<dbReference type="Pfam" id="PF05192">
    <property type="entry name" value="MutS_III"/>
    <property type="match status" value="1"/>
</dbReference>
<dbReference type="SMART" id="SM00534">
    <property type="entry name" value="MUTSac"/>
    <property type="match status" value="1"/>
</dbReference>
<keyword evidence="5" id="KW-0238">DNA-binding</keyword>
<dbReference type="InterPro" id="IPR011992">
    <property type="entry name" value="EF-hand-dom_pair"/>
</dbReference>
<dbReference type="InterPro" id="IPR003609">
    <property type="entry name" value="Pan_app"/>
</dbReference>
<dbReference type="PROSITE" id="PS00018">
    <property type="entry name" value="EF_HAND_1"/>
    <property type="match status" value="1"/>
</dbReference>
<dbReference type="Gene3D" id="1.10.238.10">
    <property type="entry name" value="EF-hand"/>
    <property type="match status" value="1"/>
</dbReference>